<accession>A0A1I6N0W5</accession>
<protein>
    <submittedName>
        <fullName evidence="6">Type IV pili methyl-accepting chemotaxis transducer N-term</fullName>
    </submittedName>
</protein>
<keyword evidence="2" id="KW-0812">Transmembrane</keyword>
<keyword evidence="3" id="KW-1133">Transmembrane helix</keyword>
<dbReference type="AlphaFoldDB" id="A0A1I6N0W5"/>
<keyword evidence="4" id="KW-0472">Membrane</keyword>
<evidence type="ECO:0000313" key="7">
    <source>
        <dbReference type="Proteomes" id="UP000198926"/>
    </source>
</evidence>
<evidence type="ECO:0000259" key="5">
    <source>
        <dbReference type="Pfam" id="PF13675"/>
    </source>
</evidence>
<comment type="subcellular location">
    <subcellularLocation>
        <location evidence="1">Membrane</location>
        <topology evidence="1">Multi-pass membrane protein</topology>
    </subcellularLocation>
</comment>
<evidence type="ECO:0000256" key="1">
    <source>
        <dbReference type="ARBA" id="ARBA00004141"/>
    </source>
</evidence>
<evidence type="ECO:0000256" key="2">
    <source>
        <dbReference type="ARBA" id="ARBA00022692"/>
    </source>
</evidence>
<dbReference type="EMBL" id="FOZM01000003">
    <property type="protein sequence ID" value="SFS21576.1"/>
    <property type="molecule type" value="Genomic_DNA"/>
</dbReference>
<dbReference type="Proteomes" id="UP000198926">
    <property type="component" value="Unassembled WGS sequence"/>
</dbReference>
<evidence type="ECO:0000313" key="6">
    <source>
        <dbReference type="EMBL" id="SFS21576.1"/>
    </source>
</evidence>
<dbReference type="RefSeq" id="WP_090209915.1">
    <property type="nucleotide sequence ID" value="NZ_FOZM01000003.1"/>
</dbReference>
<dbReference type="OrthoDB" id="195732at2"/>
<dbReference type="InterPro" id="IPR029095">
    <property type="entry name" value="NarX-like_N"/>
</dbReference>
<feature type="domain" description="NarX-like N-terminal" evidence="5">
    <location>
        <begin position="192"/>
        <end position="286"/>
    </location>
</feature>
<dbReference type="Pfam" id="PF13675">
    <property type="entry name" value="PilJ"/>
    <property type="match status" value="1"/>
</dbReference>
<proteinExistence type="predicted"/>
<sequence length="493" mass="52262">MHNRDSESQRSVLTTFANAKGGSQALIFALAVIAFPTTGLWQPTIANAETANTEVANGGKARVSRSASLRSLTEAVASASCRIDAGIGTDLARAELKNASEDFSAIITGLIDGDPALGMPGPERRARTLTSLQATADLWKPLASAAQNLATGAGESADATIIAANYAELFAQTEQTASDVSGQYADPQSLLQSDATVLNFAVRQRALAYRMTRAMCQLAAGTGDETTAAELAETVDLFDRTLIALRDGFPAAGINPPPNETVSDRLSEIFTVWRGVRGIYDNAIAGNTPTVADVEASADLTARLSVAMNNAITLYLIATPGQDDVYRIPLEAYARNELAGWMTDPAVIAALQSQNMAHSDLNEDAVVALDQQWRAEAGEGGGPLINRLLSSDVSGWLRTKQDATAGFVTEVFVMDNKGLNVAQSVETSDYWQGDEAKWQQTYLVGPEALHISDVEFDDSTGFYQSQASLPITDPDTGEVIGAVTFGINVQSLM</sequence>
<evidence type="ECO:0000256" key="4">
    <source>
        <dbReference type="ARBA" id="ARBA00023136"/>
    </source>
</evidence>
<dbReference type="STRING" id="1123755.SAMN05444714_2872"/>
<dbReference type="GO" id="GO:0016020">
    <property type="term" value="C:membrane"/>
    <property type="evidence" value="ECO:0007669"/>
    <property type="project" value="UniProtKB-SubCell"/>
</dbReference>
<evidence type="ECO:0000256" key="3">
    <source>
        <dbReference type="ARBA" id="ARBA00022989"/>
    </source>
</evidence>
<gene>
    <name evidence="6" type="ORF">SAMN05444714_2872</name>
</gene>
<reference evidence="6 7" key="1">
    <citation type="submission" date="2016-10" db="EMBL/GenBank/DDBJ databases">
        <authorList>
            <person name="de Groot N.N."/>
        </authorList>
    </citation>
    <scope>NUCLEOTIDE SEQUENCE [LARGE SCALE GENOMIC DNA]</scope>
    <source>
        <strain evidence="6 7">DSM 29433</strain>
    </source>
</reference>
<organism evidence="6 7">
    <name type="scientific">Yoonia litorea</name>
    <dbReference type="NCBI Taxonomy" id="1123755"/>
    <lineage>
        <taxon>Bacteria</taxon>
        <taxon>Pseudomonadati</taxon>
        <taxon>Pseudomonadota</taxon>
        <taxon>Alphaproteobacteria</taxon>
        <taxon>Rhodobacterales</taxon>
        <taxon>Paracoccaceae</taxon>
        <taxon>Yoonia</taxon>
    </lineage>
</organism>
<keyword evidence="7" id="KW-1185">Reference proteome</keyword>
<name>A0A1I6N0W5_9RHOB</name>